<keyword evidence="1" id="KW-0472">Membrane</keyword>
<proteinExistence type="predicted"/>
<dbReference type="InterPro" id="IPR006976">
    <property type="entry name" value="VanZ-like"/>
</dbReference>
<dbReference type="PANTHER" id="PTHR28008">
    <property type="entry name" value="DOMAIN PROTEIN, PUTATIVE (AFU_ORTHOLOGUE AFUA_3G10980)-RELATED"/>
    <property type="match status" value="1"/>
</dbReference>
<name>A0A1M7YLI4_9BACT</name>
<organism evidence="3 4">
    <name type="scientific">Desulfopila aestuarii DSM 18488</name>
    <dbReference type="NCBI Taxonomy" id="1121416"/>
    <lineage>
        <taxon>Bacteria</taxon>
        <taxon>Pseudomonadati</taxon>
        <taxon>Thermodesulfobacteriota</taxon>
        <taxon>Desulfobulbia</taxon>
        <taxon>Desulfobulbales</taxon>
        <taxon>Desulfocapsaceae</taxon>
        <taxon>Desulfopila</taxon>
    </lineage>
</organism>
<protein>
    <submittedName>
        <fullName evidence="3">VanZ like family protein</fullName>
    </submittedName>
</protein>
<feature type="transmembrane region" description="Helical" evidence="1">
    <location>
        <begin position="16"/>
        <end position="33"/>
    </location>
</feature>
<dbReference type="Gene3D" id="2.60.120.200">
    <property type="match status" value="1"/>
</dbReference>
<evidence type="ECO:0000259" key="2">
    <source>
        <dbReference type="Pfam" id="PF04892"/>
    </source>
</evidence>
<feature type="transmembrane region" description="Helical" evidence="1">
    <location>
        <begin position="343"/>
        <end position="361"/>
    </location>
</feature>
<feature type="transmembrane region" description="Helical" evidence="1">
    <location>
        <begin position="314"/>
        <end position="337"/>
    </location>
</feature>
<dbReference type="OrthoDB" id="5431029at2"/>
<evidence type="ECO:0000256" key="1">
    <source>
        <dbReference type="SAM" id="Phobius"/>
    </source>
</evidence>
<keyword evidence="1" id="KW-1133">Transmembrane helix</keyword>
<sequence length="383" mass="42792">MLFIQHLIRLLAQKRNLTLLTLGVLAIILFFGLRPKTWPNINHAEWSPDTQGLMFHAPGFAYVDDLHTLHDRASDQSFSICLAVSSAKQLPGFRPILMFHNGSDESQLTIAQWETSIIVMNGNDYSYRLKLPRISSGDILLDGKPRYLGITTGDVGTQLFDNGTLIAEKKGLRLDIPTNEKKLRLILGNSPYGNHSWEGTLHYLAIYDKQLAPEEMAASCQLNDGIDRKNPLLLFTFLEGKGTEVQDQSGNDQPLLLPSRPMALKQTFLAPPWPNFTLSKTLLADIIINFLGFIPLGAALYARLRLSEAFSRWYPARATMIISFWISLSIEMAQGWLPNRSSTLLDLVLNTLGAILGVLVIKMSWNTMENMLSHANSATDLAK</sequence>
<accession>A0A1M7YLI4</accession>
<dbReference type="AlphaFoldDB" id="A0A1M7YLI4"/>
<keyword evidence="1" id="KW-0812">Transmembrane</keyword>
<dbReference type="Pfam" id="PF04892">
    <property type="entry name" value="VanZ"/>
    <property type="match status" value="1"/>
</dbReference>
<dbReference type="RefSeq" id="WP_143170881.1">
    <property type="nucleotide sequence ID" value="NZ_FRFE01000055.1"/>
</dbReference>
<gene>
    <name evidence="3" type="ORF">SAMN02745220_05121</name>
</gene>
<evidence type="ECO:0000313" key="4">
    <source>
        <dbReference type="Proteomes" id="UP000184603"/>
    </source>
</evidence>
<keyword evidence="4" id="KW-1185">Reference proteome</keyword>
<dbReference type="Proteomes" id="UP000184603">
    <property type="component" value="Unassembled WGS sequence"/>
</dbReference>
<feature type="transmembrane region" description="Helical" evidence="1">
    <location>
        <begin position="282"/>
        <end position="302"/>
    </location>
</feature>
<reference evidence="3 4" key="1">
    <citation type="submission" date="2016-12" db="EMBL/GenBank/DDBJ databases">
        <authorList>
            <person name="Song W.-J."/>
            <person name="Kurnit D.M."/>
        </authorList>
    </citation>
    <scope>NUCLEOTIDE SEQUENCE [LARGE SCALE GENOMIC DNA]</scope>
    <source>
        <strain evidence="3 4">DSM 18488</strain>
    </source>
</reference>
<evidence type="ECO:0000313" key="3">
    <source>
        <dbReference type="EMBL" id="SHO53442.1"/>
    </source>
</evidence>
<dbReference type="InterPro" id="IPR013320">
    <property type="entry name" value="ConA-like_dom_sf"/>
</dbReference>
<dbReference type="SUPFAM" id="SSF49899">
    <property type="entry name" value="Concanavalin A-like lectins/glucanases"/>
    <property type="match status" value="1"/>
</dbReference>
<dbReference type="PANTHER" id="PTHR28008:SF1">
    <property type="entry name" value="DOMAIN PROTEIN, PUTATIVE (AFU_ORTHOLOGUE AFUA_3G10980)-RELATED"/>
    <property type="match status" value="1"/>
</dbReference>
<feature type="domain" description="VanZ-like" evidence="2">
    <location>
        <begin position="254"/>
        <end position="362"/>
    </location>
</feature>
<dbReference type="EMBL" id="FRFE01000055">
    <property type="protein sequence ID" value="SHO53442.1"/>
    <property type="molecule type" value="Genomic_DNA"/>
</dbReference>